<reference evidence="2" key="1">
    <citation type="submission" date="2020-05" db="EMBL/GenBank/DDBJ databases">
        <title>Complete genome sequence of Pseudomonas sp. Sm006.</title>
        <authorList>
            <person name="Takeuchi K."/>
            <person name="Someya N."/>
        </authorList>
    </citation>
    <scope>NUCLEOTIDE SEQUENCE</scope>
    <source>
        <strain evidence="2">Sm006</strain>
    </source>
</reference>
<dbReference type="Pfam" id="PF01381">
    <property type="entry name" value="HTH_3"/>
    <property type="match status" value="1"/>
</dbReference>
<sequence length="50" mass="5396">MAHPVDRPNVLEHVSDNVRRLRKALGLSQDALATASGVSRRMIVGIEGAM</sequence>
<accession>A0ABM7LFG3</accession>
<feature type="domain" description="HTH cro/C1-type" evidence="1">
    <location>
        <begin position="18"/>
        <end position="47"/>
    </location>
</feature>
<dbReference type="Proteomes" id="UP001064896">
    <property type="component" value="Chromosome"/>
</dbReference>
<evidence type="ECO:0000313" key="2">
    <source>
        <dbReference type="EMBL" id="BCD88299.1"/>
    </source>
</evidence>
<keyword evidence="3" id="KW-1185">Reference proteome</keyword>
<dbReference type="InterPro" id="IPR010982">
    <property type="entry name" value="Lambda_DNA-bd_dom_sf"/>
</dbReference>
<dbReference type="PROSITE" id="PS50943">
    <property type="entry name" value="HTH_CROC1"/>
    <property type="match status" value="1"/>
</dbReference>
<dbReference type="EMBL" id="AP023081">
    <property type="protein sequence ID" value="BCD88299.1"/>
    <property type="molecule type" value="Genomic_DNA"/>
</dbReference>
<dbReference type="CDD" id="cd00093">
    <property type="entry name" value="HTH_XRE"/>
    <property type="match status" value="1"/>
</dbReference>
<protein>
    <recommendedName>
        <fullName evidence="1">HTH cro/C1-type domain-containing protein</fullName>
    </recommendedName>
</protein>
<dbReference type="SUPFAM" id="SSF47413">
    <property type="entry name" value="lambda repressor-like DNA-binding domains"/>
    <property type="match status" value="1"/>
</dbReference>
<proteinExistence type="predicted"/>
<dbReference type="Gene3D" id="1.10.260.40">
    <property type="entry name" value="lambda repressor-like DNA-binding domains"/>
    <property type="match status" value="1"/>
</dbReference>
<gene>
    <name evidence="2" type="ORF">PSm6_47060</name>
</gene>
<name>A0ABM7LFG3_9PSED</name>
<evidence type="ECO:0000313" key="3">
    <source>
        <dbReference type="Proteomes" id="UP001064896"/>
    </source>
</evidence>
<organism evidence="2 3">
    <name type="scientific">Pseudomonas solani</name>
    <dbReference type="NCBI Taxonomy" id="2731552"/>
    <lineage>
        <taxon>Bacteria</taxon>
        <taxon>Pseudomonadati</taxon>
        <taxon>Pseudomonadota</taxon>
        <taxon>Gammaproteobacteria</taxon>
        <taxon>Pseudomonadales</taxon>
        <taxon>Pseudomonadaceae</taxon>
        <taxon>Pseudomonas</taxon>
    </lineage>
</organism>
<evidence type="ECO:0000259" key="1">
    <source>
        <dbReference type="PROSITE" id="PS50943"/>
    </source>
</evidence>
<dbReference type="InterPro" id="IPR001387">
    <property type="entry name" value="Cro/C1-type_HTH"/>
</dbReference>